<protein>
    <recommendedName>
        <fullName evidence="2">BIG2 domain-containing protein</fullName>
    </recommendedName>
</protein>
<dbReference type="AlphaFoldDB" id="A0A699XF16"/>
<feature type="non-terminal residue" evidence="1">
    <location>
        <position position="1"/>
    </location>
</feature>
<dbReference type="EMBL" id="BKCJ011818035">
    <property type="protein sequence ID" value="GFD55441.1"/>
    <property type="molecule type" value="Genomic_DNA"/>
</dbReference>
<organism evidence="1">
    <name type="scientific">Tanacetum cinerariifolium</name>
    <name type="common">Dalmatian daisy</name>
    <name type="synonym">Chrysanthemum cinerariifolium</name>
    <dbReference type="NCBI Taxonomy" id="118510"/>
    <lineage>
        <taxon>Eukaryota</taxon>
        <taxon>Viridiplantae</taxon>
        <taxon>Streptophyta</taxon>
        <taxon>Embryophyta</taxon>
        <taxon>Tracheophyta</taxon>
        <taxon>Spermatophyta</taxon>
        <taxon>Magnoliopsida</taxon>
        <taxon>eudicotyledons</taxon>
        <taxon>Gunneridae</taxon>
        <taxon>Pentapetalae</taxon>
        <taxon>asterids</taxon>
        <taxon>campanulids</taxon>
        <taxon>Asterales</taxon>
        <taxon>Asteraceae</taxon>
        <taxon>Asteroideae</taxon>
        <taxon>Anthemideae</taxon>
        <taxon>Anthemidinae</taxon>
        <taxon>Tanacetum</taxon>
    </lineage>
</organism>
<feature type="non-terminal residue" evidence="1">
    <location>
        <position position="93"/>
    </location>
</feature>
<sequence length="93" mass="9352">SNPAVASVSNATGRWQVTVNTAGTTTITAAQAGSTTYLAAASVGQLLTVQAAPTTAVKIPIDPQRWYQPTNSPDGIAALFDGVTSVDVTAGYG</sequence>
<name>A0A699XF16_TANCI</name>
<evidence type="ECO:0008006" key="2">
    <source>
        <dbReference type="Google" id="ProtNLM"/>
    </source>
</evidence>
<gene>
    <name evidence="1" type="ORF">Tci_927410</name>
</gene>
<proteinExistence type="predicted"/>
<evidence type="ECO:0000313" key="1">
    <source>
        <dbReference type="EMBL" id="GFD55441.1"/>
    </source>
</evidence>
<accession>A0A699XF16</accession>
<comment type="caution">
    <text evidence="1">The sequence shown here is derived from an EMBL/GenBank/DDBJ whole genome shotgun (WGS) entry which is preliminary data.</text>
</comment>
<reference evidence="1" key="1">
    <citation type="journal article" date="2019" name="Sci. Rep.">
        <title>Draft genome of Tanacetum cinerariifolium, the natural source of mosquito coil.</title>
        <authorList>
            <person name="Yamashiro T."/>
            <person name="Shiraishi A."/>
            <person name="Satake H."/>
            <person name="Nakayama K."/>
        </authorList>
    </citation>
    <scope>NUCLEOTIDE SEQUENCE</scope>
</reference>